<evidence type="ECO:0000256" key="1">
    <source>
        <dbReference type="ARBA" id="ARBA00022737"/>
    </source>
</evidence>
<keyword evidence="4" id="KW-1185">Reference proteome</keyword>
<evidence type="ECO:0000313" key="4">
    <source>
        <dbReference type="Proteomes" id="UP000294743"/>
    </source>
</evidence>
<evidence type="ECO:0000313" key="3">
    <source>
        <dbReference type="EMBL" id="TDW16450.1"/>
    </source>
</evidence>
<dbReference type="EMBL" id="SODD01000023">
    <property type="protein sequence ID" value="TDW16450.1"/>
    <property type="molecule type" value="Genomic_DNA"/>
</dbReference>
<dbReference type="SMART" id="SM01061">
    <property type="entry name" value="CAT_RBD"/>
    <property type="match status" value="1"/>
</dbReference>
<dbReference type="SUPFAM" id="SSF63520">
    <property type="entry name" value="PTS-regulatory domain, PRD"/>
    <property type="match status" value="2"/>
</dbReference>
<protein>
    <submittedName>
        <fullName evidence="3">BglG family transcriptional antiterminator</fullName>
    </submittedName>
</protein>
<dbReference type="PANTHER" id="PTHR30185">
    <property type="entry name" value="CRYPTIC BETA-GLUCOSIDE BGL OPERON ANTITERMINATOR"/>
    <property type="match status" value="1"/>
</dbReference>
<evidence type="ECO:0000259" key="2">
    <source>
        <dbReference type="PROSITE" id="PS51372"/>
    </source>
</evidence>
<feature type="domain" description="PRD" evidence="2">
    <location>
        <begin position="175"/>
        <end position="285"/>
    </location>
</feature>
<dbReference type="InterPro" id="IPR036650">
    <property type="entry name" value="CAT_RNA-bd_dom_sf"/>
</dbReference>
<dbReference type="Pfam" id="PF03123">
    <property type="entry name" value="CAT_RBD"/>
    <property type="match status" value="1"/>
</dbReference>
<sequence length="289" mass="33412">MLNEKGYVISRIINNNVVASHDKDSEIVLMGSGISFKKKVGDFVDKDKVEKEFVLKGREKTRYMDIIENINSDFIDLAVNILDYAEEQLGVKTTTIAYISLADHLANAVERAQNHILLPNQMLNEVKRFYPNEFAIGLKAIRKANELYEIELPLDEAGFIAFHILNLAGVDINKPTSDSVMLIKKVIEIVETYFEFTLDQESVYYERFLTHLKYFSSRVFAENDVEYGDKDFVYRMMKVQYPETTKCVELISEYLDFNYKIEVNNEEKGYLIIHINNLLDKSKIVTKPG</sequence>
<dbReference type="GO" id="GO:0006355">
    <property type="term" value="P:regulation of DNA-templated transcription"/>
    <property type="evidence" value="ECO:0007669"/>
    <property type="project" value="InterPro"/>
</dbReference>
<dbReference type="InterPro" id="IPR050661">
    <property type="entry name" value="BglG_antiterminators"/>
</dbReference>
<dbReference type="PANTHER" id="PTHR30185:SF15">
    <property type="entry name" value="CRYPTIC BETA-GLUCOSIDE BGL OPERON ANTITERMINATOR"/>
    <property type="match status" value="1"/>
</dbReference>
<feature type="domain" description="PRD" evidence="2">
    <location>
        <begin position="69"/>
        <end position="174"/>
    </location>
</feature>
<dbReference type="InterPro" id="IPR036634">
    <property type="entry name" value="PRD_sf"/>
</dbReference>
<dbReference type="Proteomes" id="UP000294743">
    <property type="component" value="Unassembled WGS sequence"/>
</dbReference>
<dbReference type="Gene3D" id="1.10.1790.10">
    <property type="entry name" value="PRD domain"/>
    <property type="match status" value="2"/>
</dbReference>
<dbReference type="OrthoDB" id="9813552at2"/>
<keyword evidence="1" id="KW-0677">Repeat</keyword>
<dbReference type="InterPro" id="IPR004341">
    <property type="entry name" value="CAT_RNA-bd_dom"/>
</dbReference>
<comment type="caution">
    <text evidence="3">The sequence shown here is derived from an EMBL/GenBank/DDBJ whole genome shotgun (WGS) entry which is preliminary data.</text>
</comment>
<name>A0A4R7ZML1_9FIRM</name>
<dbReference type="Gene3D" id="2.30.24.10">
    <property type="entry name" value="CAT RNA-binding domain"/>
    <property type="match status" value="1"/>
</dbReference>
<gene>
    <name evidence="3" type="ORF">EDD63_1237</name>
</gene>
<dbReference type="Pfam" id="PF00874">
    <property type="entry name" value="PRD"/>
    <property type="match status" value="2"/>
</dbReference>
<dbReference type="SUPFAM" id="SSF50151">
    <property type="entry name" value="SacY-like RNA-binding domain"/>
    <property type="match status" value="1"/>
</dbReference>
<proteinExistence type="predicted"/>
<reference evidence="3 4" key="1">
    <citation type="submission" date="2019-03" db="EMBL/GenBank/DDBJ databases">
        <title>Genomic Encyclopedia of Type Strains, Phase IV (KMG-IV): sequencing the most valuable type-strain genomes for metagenomic binning, comparative biology and taxonomic classification.</title>
        <authorList>
            <person name="Goeker M."/>
        </authorList>
    </citation>
    <scope>NUCLEOTIDE SEQUENCE [LARGE SCALE GENOMIC DNA]</scope>
    <source>
        <strain evidence="3 4">DSM 28867</strain>
    </source>
</reference>
<dbReference type="GO" id="GO:0003723">
    <property type="term" value="F:RNA binding"/>
    <property type="evidence" value="ECO:0007669"/>
    <property type="project" value="InterPro"/>
</dbReference>
<dbReference type="InterPro" id="IPR011608">
    <property type="entry name" value="PRD"/>
</dbReference>
<dbReference type="AlphaFoldDB" id="A0A4R7ZML1"/>
<dbReference type="PROSITE" id="PS51372">
    <property type="entry name" value="PRD_2"/>
    <property type="match status" value="2"/>
</dbReference>
<accession>A0A4R7ZML1</accession>
<dbReference type="RefSeq" id="WP_134169857.1">
    <property type="nucleotide sequence ID" value="NZ_SODD01000023.1"/>
</dbReference>
<organism evidence="3 4">
    <name type="scientific">Breznakia blatticola</name>
    <dbReference type="NCBI Taxonomy" id="1754012"/>
    <lineage>
        <taxon>Bacteria</taxon>
        <taxon>Bacillati</taxon>
        <taxon>Bacillota</taxon>
        <taxon>Erysipelotrichia</taxon>
        <taxon>Erysipelotrichales</taxon>
        <taxon>Erysipelotrichaceae</taxon>
        <taxon>Breznakia</taxon>
    </lineage>
</organism>